<accession>A0ABY5J0W6</accession>
<keyword evidence="2 7" id="KW-0813">Transport</keyword>
<feature type="transmembrane region" description="Helical" evidence="7">
    <location>
        <begin position="522"/>
        <end position="543"/>
    </location>
</feature>
<feature type="domain" description="ABC transmembrane type-1" evidence="8">
    <location>
        <begin position="389"/>
        <end position="573"/>
    </location>
</feature>
<dbReference type="PROSITE" id="PS50928">
    <property type="entry name" value="ABC_TM1"/>
    <property type="match status" value="2"/>
</dbReference>
<dbReference type="InterPro" id="IPR035906">
    <property type="entry name" value="MetI-like_sf"/>
</dbReference>
<comment type="similarity">
    <text evidence="7">Belongs to the binding-protein-dependent transport system permease family.</text>
</comment>
<evidence type="ECO:0000259" key="8">
    <source>
        <dbReference type="PROSITE" id="PS50928"/>
    </source>
</evidence>
<comment type="subcellular location">
    <subcellularLocation>
        <location evidence="1 7">Cell membrane</location>
        <topology evidence="1 7">Multi-pass membrane protein</topology>
    </subcellularLocation>
</comment>
<evidence type="ECO:0000256" key="1">
    <source>
        <dbReference type="ARBA" id="ARBA00004651"/>
    </source>
</evidence>
<feature type="transmembrane region" description="Helical" evidence="7">
    <location>
        <begin position="40"/>
        <end position="60"/>
    </location>
</feature>
<keyword evidence="5 7" id="KW-1133">Transmembrane helix</keyword>
<dbReference type="EMBL" id="CP101808">
    <property type="protein sequence ID" value="UUD36901.1"/>
    <property type="molecule type" value="Genomic_DNA"/>
</dbReference>
<sequence>MKNHKNQQKINKFKEFSKNFVNHFRVKFTDIDGQKVVKKFPWWTLVGWIVGIIIFTVMMYEVRPDFGNFKIFWEYIGKFFETNKDANIASAKITPNETFIKSLSLLWKTVTYSILGTIFGIIASIPIALLSSKNFIRSPWIYTPMRMIMSVIRTVPPLVYAFIFFFVFSSDLAATISVAFFVASLMAKWLYEDMDTYDMNAYYGMLAIGNTKFNAFKKSILPYLSKRISSYGFYSFEMVVRFAAILSAVGITTIGQLLSDNYATPDNYSHLSIVLWVLITFMIVIEFLNYLLKKYVLEPKPKSSQIDKSKTYNEQLKQLKKQKPKRIYLIITVWVCVAILIIVSLFQIDYSIANPIKLKMFKKGLQRLFQPDWSLYAEWDNGVNPINLGLTALSISVLSAFLGTIIAVIFGILASKKITGFFISKVFKLIIIVLRAIPPFTFALLFLNIQLNSIEWAGMLALVFHSVGMLGKLVNESVDKIDDKVFESLDAVGCNWYDKIRYGVIKQIMPQTLSNFLYRIEINFKTTVAIGVVGASAFGFQVVTYSSDINYWEQLSSYLFFTMILLLVLEQISNILRKKIMTGYFLKQDAFAKQITNMRKKSRALAIAITNKARYKTGYKNVEYAIAKWNEIDIKFANKEIYKNSLNSINKKLTSLFWGAFKDSLRYTSKKQCWRLFTRLKNALKVSFNKVDEYFDSYNNKVLNYETTI</sequence>
<dbReference type="Proteomes" id="UP001059576">
    <property type="component" value="Chromosome"/>
</dbReference>
<dbReference type="InterPro" id="IPR000515">
    <property type="entry name" value="MetI-like"/>
</dbReference>
<keyword evidence="4 7" id="KW-0812">Transmembrane</keyword>
<dbReference type="SUPFAM" id="SSF161098">
    <property type="entry name" value="MetI-like"/>
    <property type="match status" value="2"/>
</dbReference>
<evidence type="ECO:0000313" key="9">
    <source>
        <dbReference type="EMBL" id="UUD36901.1"/>
    </source>
</evidence>
<feature type="domain" description="ABC transmembrane type-1" evidence="8">
    <location>
        <begin position="106"/>
        <end position="292"/>
    </location>
</feature>
<evidence type="ECO:0000256" key="3">
    <source>
        <dbReference type="ARBA" id="ARBA00022475"/>
    </source>
</evidence>
<feature type="transmembrane region" description="Helical" evidence="7">
    <location>
        <begin position="555"/>
        <end position="576"/>
    </location>
</feature>
<evidence type="ECO:0000256" key="6">
    <source>
        <dbReference type="ARBA" id="ARBA00023136"/>
    </source>
</evidence>
<evidence type="ECO:0000256" key="7">
    <source>
        <dbReference type="RuleBase" id="RU363032"/>
    </source>
</evidence>
<feature type="transmembrane region" description="Helical" evidence="7">
    <location>
        <begin position="388"/>
        <end position="414"/>
    </location>
</feature>
<proteinExistence type="inferred from homology"/>
<dbReference type="RefSeq" id="WP_129722856.1">
    <property type="nucleotide sequence ID" value="NZ_CP101808.1"/>
</dbReference>
<feature type="transmembrane region" description="Helical" evidence="7">
    <location>
        <begin position="270"/>
        <end position="292"/>
    </location>
</feature>
<dbReference type="Pfam" id="PF00528">
    <property type="entry name" value="BPD_transp_1"/>
    <property type="match status" value="2"/>
</dbReference>
<organism evidence="9 10">
    <name type="scientific">Mycoplasmopsis equigenitalium</name>
    <dbReference type="NCBI Taxonomy" id="114883"/>
    <lineage>
        <taxon>Bacteria</taxon>
        <taxon>Bacillati</taxon>
        <taxon>Mycoplasmatota</taxon>
        <taxon>Mycoplasmoidales</taxon>
        <taxon>Metamycoplasmataceae</taxon>
        <taxon>Mycoplasmopsis</taxon>
    </lineage>
</organism>
<reference evidence="9" key="1">
    <citation type="submission" date="2022-07" db="EMBL/GenBank/DDBJ databases">
        <title>Complete genome of Mycoplasma equigenitalium type strain T37.</title>
        <authorList>
            <person name="Spergser J."/>
        </authorList>
    </citation>
    <scope>NUCLEOTIDE SEQUENCE</scope>
    <source>
        <strain evidence="9">T37</strain>
    </source>
</reference>
<feature type="transmembrane region" description="Helical" evidence="7">
    <location>
        <begin position="151"/>
        <end position="168"/>
    </location>
</feature>
<evidence type="ECO:0000256" key="4">
    <source>
        <dbReference type="ARBA" id="ARBA00022692"/>
    </source>
</evidence>
<feature type="transmembrane region" description="Helical" evidence="7">
    <location>
        <begin position="174"/>
        <end position="191"/>
    </location>
</feature>
<keyword evidence="10" id="KW-1185">Reference proteome</keyword>
<name>A0ABY5J0W6_9BACT</name>
<dbReference type="PANTHER" id="PTHR30043:SF1">
    <property type="entry name" value="ABC TRANSPORT SYSTEM PERMEASE PROTEIN P69"/>
    <property type="match status" value="1"/>
</dbReference>
<dbReference type="PANTHER" id="PTHR30043">
    <property type="entry name" value="PHOSPHONATES TRANSPORT SYSTEM PERMEASE PROTEIN"/>
    <property type="match status" value="1"/>
</dbReference>
<feature type="transmembrane region" description="Helical" evidence="7">
    <location>
        <begin position="238"/>
        <end position="258"/>
    </location>
</feature>
<evidence type="ECO:0000256" key="5">
    <source>
        <dbReference type="ARBA" id="ARBA00022989"/>
    </source>
</evidence>
<protein>
    <submittedName>
        <fullName evidence="9">ABC transporter permease subunit</fullName>
    </submittedName>
</protein>
<dbReference type="Gene3D" id="1.10.3720.10">
    <property type="entry name" value="MetI-like"/>
    <property type="match status" value="2"/>
</dbReference>
<feature type="transmembrane region" description="Helical" evidence="7">
    <location>
        <begin position="110"/>
        <end position="130"/>
    </location>
</feature>
<keyword evidence="3" id="KW-1003">Cell membrane</keyword>
<evidence type="ECO:0000313" key="10">
    <source>
        <dbReference type="Proteomes" id="UP001059576"/>
    </source>
</evidence>
<dbReference type="CDD" id="cd06261">
    <property type="entry name" value="TM_PBP2"/>
    <property type="match status" value="2"/>
</dbReference>
<feature type="transmembrane region" description="Helical" evidence="7">
    <location>
        <begin position="453"/>
        <end position="474"/>
    </location>
</feature>
<feature type="transmembrane region" description="Helical" evidence="7">
    <location>
        <begin position="426"/>
        <end position="447"/>
    </location>
</feature>
<feature type="transmembrane region" description="Helical" evidence="7">
    <location>
        <begin position="327"/>
        <end position="348"/>
    </location>
</feature>
<evidence type="ECO:0000256" key="2">
    <source>
        <dbReference type="ARBA" id="ARBA00022448"/>
    </source>
</evidence>
<gene>
    <name evidence="9" type="ORF">NPA09_03315</name>
</gene>
<keyword evidence="6 7" id="KW-0472">Membrane</keyword>